<evidence type="ECO:0000313" key="3">
    <source>
        <dbReference type="Proteomes" id="UP000502502"/>
    </source>
</evidence>
<reference evidence="2 3" key="1">
    <citation type="submission" date="2020-03" db="EMBL/GenBank/DDBJ databases">
        <title>Sphingomonas sp. nov., isolated from fish.</title>
        <authorList>
            <person name="Hyun D.-W."/>
            <person name="Bae J.-W."/>
        </authorList>
    </citation>
    <scope>NUCLEOTIDE SEQUENCE [LARGE SCALE GENOMIC DNA]</scope>
    <source>
        <strain evidence="2 3">HDW15C</strain>
    </source>
</reference>
<dbReference type="Gene3D" id="1.25.40.10">
    <property type="entry name" value="Tetratricopeptide repeat domain"/>
    <property type="match status" value="1"/>
</dbReference>
<dbReference type="InterPro" id="IPR007730">
    <property type="entry name" value="SPOR-like_dom"/>
</dbReference>
<organism evidence="2 3">
    <name type="scientific">Sphingomonas sinipercae</name>
    <dbReference type="NCBI Taxonomy" id="2714944"/>
    <lineage>
        <taxon>Bacteria</taxon>
        <taxon>Pseudomonadati</taxon>
        <taxon>Pseudomonadota</taxon>
        <taxon>Alphaproteobacteria</taxon>
        <taxon>Sphingomonadales</taxon>
        <taxon>Sphingomonadaceae</taxon>
        <taxon>Sphingomonas</taxon>
    </lineage>
</organism>
<dbReference type="InterPro" id="IPR006597">
    <property type="entry name" value="Sel1-like"/>
</dbReference>
<dbReference type="Gene3D" id="3.30.70.1070">
    <property type="entry name" value="Sporulation related repeat"/>
    <property type="match status" value="1"/>
</dbReference>
<sequence length="272" mass="27961">MAAVAIAGTAAAAPTVRQGIDAWQKRDFTTAVAIWRPLAQQGDLDAAFNLGQAYRLGRGVPTDLAAAQRWLSQAAGGGHTDAQTTLGLLLFDSGDRASGVRWLKLAAEAGEPRALLMLGTALFNGDGVPKDRVLGYAYVSRSAAQGLAPARTTLKQMNGLIPVSQRQKGVAVARAAASKLKPSRSPVAPTGPTKTTAAQGGGWRIQLGAFSQRSSAQALFDRLSPALGGKVANYVSAGAITRLQVGPYQSRAAAASACAALKGQACFPVPAK</sequence>
<dbReference type="AlphaFoldDB" id="A0A6G7ZNT5"/>
<name>A0A6G7ZNT5_9SPHN</name>
<dbReference type="RefSeq" id="WP_166094461.1">
    <property type="nucleotide sequence ID" value="NZ_CP049871.1"/>
</dbReference>
<dbReference type="PROSITE" id="PS51724">
    <property type="entry name" value="SPOR"/>
    <property type="match status" value="1"/>
</dbReference>
<gene>
    <name evidence="2" type="ORF">G7078_07115</name>
</gene>
<keyword evidence="3" id="KW-1185">Reference proteome</keyword>
<protein>
    <recommendedName>
        <fullName evidence="1">SPOR domain-containing protein</fullName>
    </recommendedName>
</protein>
<dbReference type="InterPro" id="IPR036680">
    <property type="entry name" value="SPOR-like_sf"/>
</dbReference>
<dbReference type="InterPro" id="IPR011990">
    <property type="entry name" value="TPR-like_helical_dom_sf"/>
</dbReference>
<dbReference type="SMART" id="SM00671">
    <property type="entry name" value="SEL1"/>
    <property type="match status" value="3"/>
</dbReference>
<dbReference type="Proteomes" id="UP000502502">
    <property type="component" value="Chromosome"/>
</dbReference>
<dbReference type="Pfam" id="PF05036">
    <property type="entry name" value="SPOR"/>
    <property type="match status" value="1"/>
</dbReference>
<dbReference type="KEGG" id="ssin:G7078_07115"/>
<dbReference type="InterPro" id="IPR052748">
    <property type="entry name" value="ISR_Activator"/>
</dbReference>
<evidence type="ECO:0000259" key="1">
    <source>
        <dbReference type="PROSITE" id="PS51724"/>
    </source>
</evidence>
<dbReference type="GO" id="GO:0042834">
    <property type="term" value="F:peptidoglycan binding"/>
    <property type="evidence" value="ECO:0007669"/>
    <property type="project" value="InterPro"/>
</dbReference>
<dbReference type="SUPFAM" id="SSF110997">
    <property type="entry name" value="Sporulation related repeat"/>
    <property type="match status" value="1"/>
</dbReference>
<evidence type="ECO:0000313" key="2">
    <source>
        <dbReference type="EMBL" id="QIL02579.1"/>
    </source>
</evidence>
<dbReference type="Pfam" id="PF08238">
    <property type="entry name" value="Sel1"/>
    <property type="match status" value="3"/>
</dbReference>
<dbReference type="PANTHER" id="PTHR45011:SF1">
    <property type="entry name" value="DAP3-BINDING CELL DEATH ENHANCER 1"/>
    <property type="match status" value="1"/>
</dbReference>
<dbReference type="EMBL" id="CP049871">
    <property type="protein sequence ID" value="QIL02579.1"/>
    <property type="molecule type" value="Genomic_DNA"/>
</dbReference>
<dbReference type="SUPFAM" id="SSF81901">
    <property type="entry name" value="HCP-like"/>
    <property type="match status" value="1"/>
</dbReference>
<dbReference type="PANTHER" id="PTHR45011">
    <property type="entry name" value="DAP3-BINDING CELL DEATH ENHANCER 1"/>
    <property type="match status" value="1"/>
</dbReference>
<accession>A0A6G7ZNT5</accession>
<proteinExistence type="predicted"/>
<feature type="domain" description="SPOR" evidence="1">
    <location>
        <begin position="197"/>
        <end position="272"/>
    </location>
</feature>